<name>A0A850T442_9BACT</name>
<dbReference type="RefSeq" id="WP_178367302.1">
    <property type="nucleotide sequence ID" value="NZ_JACADJ010000048.1"/>
</dbReference>
<dbReference type="AlphaFoldDB" id="A0A850T442"/>
<keyword evidence="1" id="KW-0472">Membrane</keyword>
<dbReference type="Proteomes" id="UP000553343">
    <property type="component" value="Unassembled WGS sequence"/>
</dbReference>
<feature type="domain" description="VanZ-like" evidence="2">
    <location>
        <begin position="36"/>
        <end position="111"/>
    </location>
</feature>
<accession>A0A850T442</accession>
<reference evidence="3 4" key="1">
    <citation type="submission" date="2020-06" db="EMBL/GenBank/DDBJ databases">
        <title>High-quality draft genome of sulfate reducer Desulfobacter latus type strain AcrS2 isolated from marine sediment.</title>
        <authorList>
            <person name="Hoppe M."/>
            <person name="Larsen C.K."/>
            <person name="Marshall I.P.G."/>
            <person name="Schramm A."/>
            <person name="Marietou A.G."/>
        </authorList>
    </citation>
    <scope>NUCLEOTIDE SEQUENCE [LARGE SCALE GENOMIC DNA]</scope>
    <source>
        <strain evidence="3 4">AcRS2</strain>
    </source>
</reference>
<keyword evidence="4" id="KW-1185">Reference proteome</keyword>
<comment type="caution">
    <text evidence="3">The sequence shown here is derived from an EMBL/GenBank/DDBJ whole genome shotgun (WGS) entry which is preliminary data.</text>
</comment>
<dbReference type="PANTHER" id="PTHR28008">
    <property type="entry name" value="DOMAIN PROTEIN, PUTATIVE (AFU_ORTHOLOGUE AFUA_3G10980)-RELATED"/>
    <property type="match status" value="1"/>
</dbReference>
<evidence type="ECO:0000259" key="2">
    <source>
        <dbReference type="Pfam" id="PF04892"/>
    </source>
</evidence>
<dbReference type="EMBL" id="JACADJ010000048">
    <property type="protein sequence ID" value="NWH05851.1"/>
    <property type="molecule type" value="Genomic_DNA"/>
</dbReference>
<evidence type="ECO:0000313" key="4">
    <source>
        <dbReference type="Proteomes" id="UP000553343"/>
    </source>
</evidence>
<dbReference type="Pfam" id="PF04892">
    <property type="entry name" value="VanZ"/>
    <property type="match status" value="1"/>
</dbReference>
<sequence>MKRFVDEIKKRWKALTFLILTIITILSLLPLDALPPAPGTDKTHHFIAYAMLMLPTALRKPANWILLGLFFILYSGAIELIQPFINRYGEWMDLFANSAGIICGAIIAMLINFIMSAKTTQSNQ</sequence>
<keyword evidence="1" id="KW-0812">Transmembrane</keyword>
<feature type="transmembrane region" description="Helical" evidence="1">
    <location>
        <begin position="62"/>
        <end position="82"/>
    </location>
</feature>
<keyword evidence="1" id="KW-1133">Transmembrane helix</keyword>
<evidence type="ECO:0000256" key="1">
    <source>
        <dbReference type="SAM" id="Phobius"/>
    </source>
</evidence>
<protein>
    <submittedName>
        <fullName evidence="3">VanZ family protein</fullName>
    </submittedName>
</protein>
<organism evidence="3 4">
    <name type="scientific">Desulfobacter latus</name>
    <dbReference type="NCBI Taxonomy" id="2292"/>
    <lineage>
        <taxon>Bacteria</taxon>
        <taxon>Pseudomonadati</taxon>
        <taxon>Thermodesulfobacteriota</taxon>
        <taxon>Desulfobacteria</taxon>
        <taxon>Desulfobacterales</taxon>
        <taxon>Desulfobacteraceae</taxon>
        <taxon>Desulfobacter</taxon>
    </lineage>
</organism>
<feature type="transmembrane region" description="Helical" evidence="1">
    <location>
        <begin position="12"/>
        <end position="31"/>
    </location>
</feature>
<proteinExistence type="predicted"/>
<dbReference type="InterPro" id="IPR006976">
    <property type="entry name" value="VanZ-like"/>
</dbReference>
<evidence type="ECO:0000313" key="3">
    <source>
        <dbReference type="EMBL" id="NWH05851.1"/>
    </source>
</evidence>
<feature type="transmembrane region" description="Helical" evidence="1">
    <location>
        <begin position="94"/>
        <end position="115"/>
    </location>
</feature>
<gene>
    <name evidence="3" type="ORF">HXW94_12785</name>
</gene>
<dbReference type="PANTHER" id="PTHR28008:SF1">
    <property type="entry name" value="DOMAIN PROTEIN, PUTATIVE (AFU_ORTHOLOGUE AFUA_3G10980)-RELATED"/>
    <property type="match status" value="1"/>
</dbReference>